<dbReference type="OrthoDB" id="10662745at2759"/>
<name>A0A9N9HW85_9GLOM</name>
<dbReference type="PANTHER" id="PTHR36975:SF5">
    <property type="entry name" value="TRANSLOCATED ACTIN-RECRUITING PHOSPHOPROTEIN"/>
    <property type="match status" value="1"/>
</dbReference>
<protein>
    <submittedName>
        <fullName evidence="1">3944_t:CDS:1</fullName>
    </submittedName>
</protein>
<reference evidence="1" key="1">
    <citation type="submission" date="2021-06" db="EMBL/GenBank/DDBJ databases">
        <authorList>
            <person name="Kallberg Y."/>
            <person name="Tangrot J."/>
            <person name="Rosling A."/>
        </authorList>
    </citation>
    <scope>NUCLEOTIDE SEQUENCE</scope>
    <source>
        <strain evidence="1">IN212</strain>
    </source>
</reference>
<keyword evidence="2" id="KW-1185">Reference proteome</keyword>
<evidence type="ECO:0000313" key="1">
    <source>
        <dbReference type="EMBL" id="CAG8709742.1"/>
    </source>
</evidence>
<dbReference type="AlphaFoldDB" id="A0A9N9HW85"/>
<comment type="caution">
    <text evidence="1">The sequence shown here is derived from an EMBL/GenBank/DDBJ whole genome shotgun (WGS) entry which is preliminary data.</text>
</comment>
<gene>
    <name evidence="1" type="ORF">RFULGI_LOCUS10771</name>
</gene>
<dbReference type="PANTHER" id="PTHR36975">
    <property type="match status" value="1"/>
</dbReference>
<dbReference type="InterPro" id="IPR053108">
    <property type="entry name" value="Chlamydial_TARP"/>
</dbReference>
<proteinExistence type="predicted"/>
<dbReference type="EMBL" id="CAJVPZ010022002">
    <property type="protein sequence ID" value="CAG8709742.1"/>
    <property type="molecule type" value="Genomic_DNA"/>
</dbReference>
<evidence type="ECO:0000313" key="2">
    <source>
        <dbReference type="Proteomes" id="UP000789396"/>
    </source>
</evidence>
<organism evidence="1 2">
    <name type="scientific">Racocetra fulgida</name>
    <dbReference type="NCBI Taxonomy" id="60492"/>
    <lineage>
        <taxon>Eukaryota</taxon>
        <taxon>Fungi</taxon>
        <taxon>Fungi incertae sedis</taxon>
        <taxon>Mucoromycota</taxon>
        <taxon>Glomeromycotina</taxon>
        <taxon>Glomeromycetes</taxon>
        <taxon>Diversisporales</taxon>
        <taxon>Gigasporaceae</taxon>
        <taxon>Racocetra</taxon>
    </lineage>
</organism>
<dbReference type="Proteomes" id="UP000789396">
    <property type="component" value="Unassembled WGS sequence"/>
</dbReference>
<accession>A0A9N9HW85</accession>
<sequence length="226" mass="26722">IKKHLKESLEFGQIHESPLEGNFFKWNWNFKTNLLILKAEAFNVSNIEQEWNKIRSIEIKIDGVLGADQINFKLLEDENLMAITTIGDKLYELIKNIQEKTFKGIYEPYLSKSILEIVGMEKDEISKNFENMDNKFDDINKNFKDINKNIEGINKNFEDINKNFEGINKNFEGINTNFKDKFDIIEKKFADMDKNFMDKFDSFEKKFANIEEKFTNLIEEKNKSNL</sequence>
<dbReference type="Gene3D" id="1.10.287.950">
    <property type="entry name" value="Methyl-accepting chemotaxis protein"/>
    <property type="match status" value="1"/>
</dbReference>
<feature type="non-terminal residue" evidence="1">
    <location>
        <position position="1"/>
    </location>
</feature>